<accession>A0A6A6HRC1</accession>
<dbReference type="GeneID" id="54574288"/>
<evidence type="ECO:0000313" key="4">
    <source>
        <dbReference type="Proteomes" id="UP000800094"/>
    </source>
</evidence>
<dbReference type="PANTHER" id="PTHR21357">
    <property type="entry name" value="FAM172 FAMILY PROTEIN HOMOLOG CG10038"/>
    <property type="match status" value="1"/>
</dbReference>
<dbReference type="RefSeq" id="XP_033675423.1">
    <property type="nucleotide sequence ID" value="XM_033820958.1"/>
</dbReference>
<organism evidence="3 4">
    <name type="scientific">Trematosphaeria pertusa</name>
    <dbReference type="NCBI Taxonomy" id="390896"/>
    <lineage>
        <taxon>Eukaryota</taxon>
        <taxon>Fungi</taxon>
        <taxon>Dikarya</taxon>
        <taxon>Ascomycota</taxon>
        <taxon>Pezizomycotina</taxon>
        <taxon>Dothideomycetes</taxon>
        <taxon>Pleosporomycetidae</taxon>
        <taxon>Pleosporales</taxon>
        <taxon>Massarineae</taxon>
        <taxon>Trematosphaeriaceae</taxon>
        <taxon>Trematosphaeria</taxon>
    </lineage>
</organism>
<gene>
    <name evidence="3" type="ORF">BU26DRAFT_237446</name>
</gene>
<dbReference type="GO" id="GO:0005634">
    <property type="term" value="C:nucleus"/>
    <property type="evidence" value="ECO:0007669"/>
    <property type="project" value="TreeGrafter"/>
</dbReference>
<protein>
    <recommendedName>
        <fullName evidence="2">Arb2 domain-containing protein</fullName>
    </recommendedName>
</protein>
<dbReference type="AlphaFoldDB" id="A0A6A6HRC1"/>
<feature type="domain" description="Arb2" evidence="2">
    <location>
        <begin position="15"/>
        <end position="319"/>
    </location>
</feature>
<feature type="region of interest" description="Disordered" evidence="1">
    <location>
        <begin position="565"/>
        <end position="585"/>
    </location>
</feature>
<feature type="region of interest" description="Disordered" evidence="1">
    <location>
        <begin position="376"/>
        <end position="409"/>
    </location>
</feature>
<evidence type="ECO:0000256" key="1">
    <source>
        <dbReference type="SAM" id="MobiDB-lite"/>
    </source>
</evidence>
<sequence length="620" mass="68322">MFRRQENTLEADPKYPANLKELGYFIDNSSYGCIRNIDAPEQYFDFFHTNNNRHNQVRGEAMRTCQRREVLKRLSALGIKHLYLPALTYTKPNGPHVPILAPPAEVLKTRKRVIVIINDDCYQDLGVLAYRLLQRELGLNGGSVVNFVKEIIGRANPDPEFAKGLSKDGINVPDDEHTPGLIVLNNTQLLYSHKFNQALSIRSWNALPRKSVSHDEIAIHPEENRVEGHRNPQEHIKSVFDTVINNANFVAPDAEVYVIGIENGTENFMDVLSEHFEKYGSRVTAMAVISSLMNGSQISNPALKAFMHQRARQWKVAHNDAIDPAELTELPVDYVGAPPFISAPEEHQAINWLEKLSPSSMLLNYIRASADRLSSAVQSRSEQQDKPTDALEEPAKSSKDTAAATSSNTFLDSNPICPTFAGGDTWIGECVLAQPNVQQAVMNFFEEVAQDPANYRNPEFKLNNVPQPTPDNPLTLSAGDAAAEAATRDGLPAEMVSEEQPALDKAKAEVEEMRAALSVTPADNPALTAGLQGLRKRLVKKEADVLQLEKKALVSGSLKAGAAQQQRGKWASQRTGEQWEAKKTGPAIPFAGVQLDSEVVKGAGLTATVEEELEKLDIEG</sequence>
<dbReference type="InterPro" id="IPR048263">
    <property type="entry name" value="Arb2"/>
</dbReference>
<feature type="compositionally biased region" description="Polar residues" evidence="1">
    <location>
        <begin position="565"/>
        <end position="576"/>
    </location>
</feature>
<dbReference type="GO" id="GO:0031048">
    <property type="term" value="P:regulatory ncRNA-mediated heterochromatin formation"/>
    <property type="evidence" value="ECO:0007669"/>
    <property type="project" value="TreeGrafter"/>
</dbReference>
<dbReference type="Pfam" id="PF22749">
    <property type="entry name" value="Arb2"/>
    <property type="match status" value="1"/>
</dbReference>
<feature type="compositionally biased region" description="Basic and acidic residues" evidence="1">
    <location>
        <begin position="382"/>
        <end position="399"/>
    </location>
</feature>
<dbReference type="GO" id="GO:0035197">
    <property type="term" value="F:siRNA binding"/>
    <property type="evidence" value="ECO:0007669"/>
    <property type="project" value="TreeGrafter"/>
</dbReference>
<dbReference type="PANTHER" id="PTHR21357:SF4">
    <property type="entry name" value="FAM172 FAMILY PROTEIN HOMOLOG CG10038"/>
    <property type="match status" value="1"/>
</dbReference>
<keyword evidence="4" id="KW-1185">Reference proteome</keyword>
<evidence type="ECO:0000259" key="2">
    <source>
        <dbReference type="Pfam" id="PF22749"/>
    </source>
</evidence>
<evidence type="ECO:0000313" key="3">
    <source>
        <dbReference type="EMBL" id="KAF2240419.1"/>
    </source>
</evidence>
<proteinExistence type="predicted"/>
<dbReference type="EMBL" id="ML987218">
    <property type="protein sequence ID" value="KAF2240419.1"/>
    <property type="molecule type" value="Genomic_DNA"/>
</dbReference>
<dbReference type="Proteomes" id="UP000800094">
    <property type="component" value="Unassembled WGS sequence"/>
</dbReference>
<name>A0A6A6HRC1_9PLEO</name>
<dbReference type="InterPro" id="IPR053858">
    <property type="entry name" value="Arb2_dom"/>
</dbReference>
<dbReference type="OrthoDB" id="421951at2759"/>
<reference evidence="3" key="1">
    <citation type="journal article" date="2020" name="Stud. Mycol.">
        <title>101 Dothideomycetes genomes: a test case for predicting lifestyles and emergence of pathogens.</title>
        <authorList>
            <person name="Haridas S."/>
            <person name="Albert R."/>
            <person name="Binder M."/>
            <person name="Bloem J."/>
            <person name="Labutti K."/>
            <person name="Salamov A."/>
            <person name="Andreopoulos B."/>
            <person name="Baker S."/>
            <person name="Barry K."/>
            <person name="Bills G."/>
            <person name="Bluhm B."/>
            <person name="Cannon C."/>
            <person name="Castanera R."/>
            <person name="Culley D."/>
            <person name="Daum C."/>
            <person name="Ezra D."/>
            <person name="Gonzalez J."/>
            <person name="Henrissat B."/>
            <person name="Kuo A."/>
            <person name="Liang C."/>
            <person name="Lipzen A."/>
            <person name="Lutzoni F."/>
            <person name="Magnuson J."/>
            <person name="Mondo S."/>
            <person name="Nolan M."/>
            <person name="Ohm R."/>
            <person name="Pangilinan J."/>
            <person name="Park H.-J."/>
            <person name="Ramirez L."/>
            <person name="Alfaro M."/>
            <person name="Sun H."/>
            <person name="Tritt A."/>
            <person name="Yoshinaga Y."/>
            <person name="Zwiers L.-H."/>
            <person name="Turgeon B."/>
            <person name="Goodwin S."/>
            <person name="Spatafora J."/>
            <person name="Crous P."/>
            <person name="Grigoriev I."/>
        </authorList>
    </citation>
    <scope>NUCLEOTIDE SEQUENCE</scope>
    <source>
        <strain evidence="3">CBS 122368</strain>
    </source>
</reference>